<feature type="signal peptide" evidence="1">
    <location>
        <begin position="1"/>
        <end position="22"/>
    </location>
</feature>
<evidence type="ECO:0000313" key="3">
    <source>
        <dbReference type="Proteomes" id="UP001596043"/>
    </source>
</evidence>
<accession>A0ABV9HQ54</accession>
<name>A0ABV9HQ54_9FLAO</name>
<keyword evidence="3" id="KW-1185">Reference proteome</keyword>
<organism evidence="2 3">
    <name type="scientific">Dokdonia ponticola</name>
    <dbReference type="NCBI Taxonomy" id="2041041"/>
    <lineage>
        <taxon>Bacteria</taxon>
        <taxon>Pseudomonadati</taxon>
        <taxon>Bacteroidota</taxon>
        <taxon>Flavobacteriia</taxon>
        <taxon>Flavobacteriales</taxon>
        <taxon>Flavobacteriaceae</taxon>
        <taxon>Dokdonia</taxon>
    </lineage>
</organism>
<evidence type="ECO:0008006" key="4">
    <source>
        <dbReference type="Google" id="ProtNLM"/>
    </source>
</evidence>
<keyword evidence="1" id="KW-0732">Signal</keyword>
<dbReference type="PROSITE" id="PS51257">
    <property type="entry name" value="PROKAR_LIPOPROTEIN"/>
    <property type="match status" value="1"/>
</dbReference>
<dbReference type="RefSeq" id="WP_379976459.1">
    <property type="nucleotide sequence ID" value="NZ_JBHSFV010000001.1"/>
</dbReference>
<feature type="chain" id="PRO_5047381886" description="Right-handed parallel beta-helix repeat-containing protein" evidence="1">
    <location>
        <begin position="23"/>
        <end position="517"/>
    </location>
</feature>
<dbReference type="SUPFAM" id="SSF51126">
    <property type="entry name" value="Pectin lyase-like"/>
    <property type="match status" value="1"/>
</dbReference>
<protein>
    <recommendedName>
        <fullName evidence="4">Right-handed parallel beta-helix repeat-containing protein</fullName>
    </recommendedName>
</protein>
<sequence>MRGIYTLLILGCIILASSCRNDFDTTPNTGNLRFSKDTIFLDTVFTNIGSSTYNLKVYNDSDETINIPSVRLATGEDSDYRLNVDGVAGRTFENVEILANDSIFVFIEVTTDINDVGAGSLEFLNTEAIEFDSGPIQQKVELVTLIKDAVFLFADRDETTGMVETLNINGVETTLEGRFLTDDELTFTNEKPYVIYGYMAVGAPDGNTPKTLTIEPGARIHFHDDSGIIVGDNGTLDVNGALSTDPEALENEVIFEGDRLEPSFAETPGQWGTILLTDGSVNNEIDYATIKNATVGVLNESNTDTGSPNLTISNTQIYNASAAGLLNRFSTVEGSNVVINNCGQFALLVQLGGSYNFTHCTFANYWTQSFRNTPAVFLDNTLLAGETLFVGDLTSANFTNCIIFGNQGEELGFNRDEATLFNYNFTHTQIRFDDTFDNFGEDSLFDFDNPTLYTNIIRGGNPDFQDTLNNLLQVGEETAGNGQGLQSAANQFPLDIKGVNRTTAPDLGAYESIELPE</sequence>
<dbReference type="EMBL" id="JBHSFV010000001">
    <property type="protein sequence ID" value="MFC4632272.1"/>
    <property type="molecule type" value="Genomic_DNA"/>
</dbReference>
<reference evidence="3" key="1">
    <citation type="journal article" date="2019" name="Int. J. Syst. Evol. Microbiol.">
        <title>The Global Catalogue of Microorganisms (GCM) 10K type strain sequencing project: providing services to taxonomists for standard genome sequencing and annotation.</title>
        <authorList>
            <consortium name="The Broad Institute Genomics Platform"/>
            <consortium name="The Broad Institute Genome Sequencing Center for Infectious Disease"/>
            <person name="Wu L."/>
            <person name="Ma J."/>
        </authorList>
    </citation>
    <scope>NUCLEOTIDE SEQUENCE [LARGE SCALE GENOMIC DNA]</scope>
    <source>
        <strain evidence="3">YJ-61-S</strain>
    </source>
</reference>
<comment type="caution">
    <text evidence="2">The sequence shown here is derived from an EMBL/GenBank/DDBJ whole genome shotgun (WGS) entry which is preliminary data.</text>
</comment>
<dbReference type="Proteomes" id="UP001596043">
    <property type="component" value="Unassembled WGS sequence"/>
</dbReference>
<gene>
    <name evidence="2" type="ORF">ACFO3O_00020</name>
</gene>
<evidence type="ECO:0000256" key="1">
    <source>
        <dbReference type="SAM" id="SignalP"/>
    </source>
</evidence>
<proteinExistence type="predicted"/>
<evidence type="ECO:0000313" key="2">
    <source>
        <dbReference type="EMBL" id="MFC4632272.1"/>
    </source>
</evidence>
<dbReference type="InterPro" id="IPR011050">
    <property type="entry name" value="Pectin_lyase_fold/virulence"/>
</dbReference>